<evidence type="ECO:0000313" key="6">
    <source>
        <dbReference type="EMBL" id="KZS93363.1"/>
    </source>
</evidence>
<dbReference type="Pfam" id="PF00172">
    <property type="entry name" value="Zn_clus"/>
    <property type="match status" value="1"/>
</dbReference>
<dbReference type="InterPro" id="IPR050613">
    <property type="entry name" value="Sec_Metabolite_Reg"/>
</dbReference>
<organism evidence="6 7">
    <name type="scientific">Sistotremastrum niveocremeum HHB9708</name>
    <dbReference type="NCBI Taxonomy" id="1314777"/>
    <lineage>
        <taxon>Eukaryota</taxon>
        <taxon>Fungi</taxon>
        <taxon>Dikarya</taxon>
        <taxon>Basidiomycota</taxon>
        <taxon>Agaricomycotina</taxon>
        <taxon>Agaricomycetes</taxon>
        <taxon>Sistotremastrales</taxon>
        <taxon>Sistotremastraceae</taxon>
        <taxon>Sertulicium</taxon>
        <taxon>Sertulicium niveocremeum</taxon>
    </lineage>
</organism>
<dbReference type="InterPro" id="IPR001138">
    <property type="entry name" value="Zn2Cys6_DnaBD"/>
</dbReference>
<feature type="compositionally biased region" description="Low complexity" evidence="4">
    <location>
        <begin position="137"/>
        <end position="167"/>
    </location>
</feature>
<dbReference type="InterPro" id="IPR036864">
    <property type="entry name" value="Zn2-C6_fun-type_DNA-bd_sf"/>
</dbReference>
<reference evidence="6 7" key="1">
    <citation type="journal article" date="2016" name="Mol. Biol. Evol.">
        <title>Comparative Genomics of Early-Diverging Mushroom-Forming Fungi Provides Insights into the Origins of Lignocellulose Decay Capabilities.</title>
        <authorList>
            <person name="Nagy L.G."/>
            <person name="Riley R."/>
            <person name="Tritt A."/>
            <person name="Adam C."/>
            <person name="Daum C."/>
            <person name="Floudas D."/>
            <person name="Sun H."/>
            <person name="Yadav J.S."/>
            <person name="Pangilinan J."/>
            <person name="Larsson K.H."/>
            <person name="Matsuura K."/>
            <person name="Barry K."/>
            <person name="Labutti K."/>
            <person name="Kuo R."/>
            <person name="Ohm R.A."/>
            <person name="Bhattacharya S.S."/>
            <person name="Shirouzu T."/>
            <person name="Yoshinaga Y."/>
            <person name="Martin F.M."/>
            <person name="Grigoriev I.V."/>
            <person name="Hibbett D.S."/>
        </authorList>
    </citation>
    <scope>NUCLEOTIDE SEQUENCE [LARGE SCALE GENOMIC DNA]</scope>
    <source>
        <strain evidence="6 7">HHB9708</strain>
    </source>
</reference>
<evidence type="ECO:0000256" key="4">
    <source>
        <dbReference type="SAM" id="MobiDB-lite"/>
    </source>
</evidence>
<dbReference type="Gene3D" id="4.10.240.10">
    <property type="entry name" value="Zn(2)-C6 fungal-type DNA-binding domain"/>
    <property type="match status" value="1"/>
</dbReference>
<dbReference type="PROSITE" id="PS50048">
    <property type="entry name" value="ZN2_CY6_FUNGAL_2"/>
    <property type="match status" value="1"/>
</dbReference>
<dbReference type="PANTHER" id="PTHR31001:SF81">
    <property type="entry name" value="ZN(II)2CYS6 TRANSCRIPTION FACTOR"/>
    <property type="match status" value="1"/>
</dbReference>
<dbReference type="AlphaFoldDB" id="A0A164UM76"/>
<feature type="region of interest" description="Disordered" evidence="4">
    <location>
        <begin position="251"/>
        <end position="270"/>
    </location>
</feature>
<keyword evidence="7" id="KW-1185">Reference proteome</keyword>
<feature type="compositionally biased region" description="Basic residues" evidence="4">
    <location>
        <begin position="26"/>
        <end position="35"/>
    </location>
</feature>
<keyword evidence="3" id="KW-0175">Coiled coil</keyword>
<feature type="domain" description="Zn(2)-C6 fungal-type" evidence="5">
    <location>
        <begin position="38"/>
        <end position="70"/>
    </location>
</feature>
<dbReference type="GO" id="GO:0008270">
    <property type="term" value="F:zinc ion binding"/>
    <property type="evidence" value="ECO:0007669"/>
    <property type="project" value="InterPro"/>
</dbReference>
<dbReference type="SUPFAM" id="SSF57701">
    <property type="entry name" value="Zn2/Cys6 DNA-binding domain"/>
    <property type="match status" value="1"/>
</dbReference>
<dbReference type="STRING" id="1314777.A0A164UM76"/>
<dbReference type="Proteomes" id="UP000076722">
    <property type="component" value="Unassembled WGS sequence"/>
</dbReference>
<dbReference type="CDD" id="cd00067">
    <property type="entry name" value="GAL4"/>
    <property type="match status" value="1"/>
</dbReference>
<feature type="region of interest" description="Disordered" evidence="4">
    <location>
        <begin position="131"/>
        <end position="174"/>
    </location>
</feature>
<sequence>MPFPTDPASASDQALARSPGDQSHLDHRKRKRNRTSKSCINCRMSKRMCDRQRPACRRCVQLGISGLCAFEVDDSSPTSSDAQEENQRLRRRIAELERVIRELQKKPHPRWASSGLPTDLSLSFLDKDDLVSDSESDSSNRITLTLPSYRSSPSSPPSSATTPLPSSGCTTPLETMMDHPSQIAKGLSTQFPFPVMSSSLDMSGLPLADQGMEQLLWAMMKNTQTAPFDVDMNMFDMASYDNALFDSPAIMRPNRPISHKEAASQRGRIH</sequence>
<keyword evidence="2" id="KW-0539">Nucleus</keyword>
<dbReference type="PANTHER" id="PTHR31001">
    <property type="entry name" value="UNCHARACTERIZED TRANSCRIPTIONAL REGULATORY PROTEIN"/>
    <property type="match status" value="1"/>
</dbReference>
<evidence type="ECO:0000256" key="2">
    <source>
        <dbReference type="ARBA" id="ARBA00023242"/>
    </source>
</evidence>
<dbReference type="OrthoDB" id="2269373at2759"/>
<evidence type="ECO:0000313" key="7">
    <source>
        <dbReference type="Proteomes" id="UP000076722"/>
    </source>
</evidence>
<accession>A0A164UM76</accession>
<dbReference type="GO" id="GO:0005634">
    <property type="term" value="C:nucleus"/>
    <property type="evidence" value="ECO:0007669"/>
    <property type="project" value="UniProtKB-SubCell"/>
</dbReference>
<comment type="subcellular location">
    <subcellularLocation>
        <location evidence="1">Nucleus</location>
    </subcellularLocation>
</comment>
<dbReference type="EMBL" id="KV419407">
    <property type="protein sequence ID" value="KZS93363.1"/>
    <property type="molecule type" value="Genomic_DNA"/>
</dbReference>
<dbReference type="PROSITE" id="PS00463">
    <property type="entry name" value="ZN2_CY6_FUNGAL_1"/>
    <property type="match status" value="1"/>
</dbReference>
<name>A0A164UM76_9AGAM</name>
<dbReference type="SMART" id="SM00066">
    <property type="entry name" value="GAL4"/>
    <property type="match status" value="1"/>
</dbReference>
<feature type="coiled-coil region" evidence="3">
    <location>
        <begin position="79"/>
        <end position="106"/>
    </location>
</feature>
<evidence type="ECO:0000256" key="3">
    <source>
        <dbReference type="SAM" id="Coils"/>
    </source>
</evidence>
<feature type="region of interest" description="Disordered" evidence="4">
    <location>
        <begin position="1"/>
        <end position="36"/>
    </location>
</feature>
<proteinExistence type="predicted"/>
<evidence type="ECO:0000259" key="5">
    <source>
        <dbReference type="PROSITE" id="PS50048"/>
    </source>
</evidence>
<gene>
    <name evidence="6" type="ORF">SISNIDRAFT_466132</name>
</gene>
<evidence type="ECO:0000256" key="1">
    <source>
        <dbReference type="ARBA" id="ARBA00004123"/>
    </source>
</evidence>
<dbReference type="GO" id="GO:0000981">
    <property type="term" value="F:DNA-binding transcription factor activity, RNA polymerase II-specific"/>
    <property type="evidence" value="ECO:0007669"/>
    <property type="project" value="InterPro"/>
</dbReference>
<protein>
    <recommendedName>
        <fullName evidence="5">Zn(2)-C6 fungal-type domain-containing protein</fullName>
    </recommendedName>
</protein>